<dbReference type="Pfam" id="PF00005">
    <property type="entry name" value="ABC_tran"/>
    <property type="match status" value="1"/>
</dbReference>
<accession>A0A0K2X481</accession>
<reference evidence="9" key="3">
    <citation type="submission" date="2014-12" db="EMBL/GenBank/DDBJ databases">
        <authorList>
            <person name="Smet A."/>
        </authorList>
    </citation>
    <scope>NUCLEOTIDE SEQUENCE [LARGE SCALE GENOMIC DNA]</scope>
</reference>
<dbReference type="Proteomes" id="UP000038622">
    <property type="component" value="Unassembled WGS sequence"/>
</dbReference>
<dbReference type="GeneID" id="82132421"/>
<evidence type="ECO:0000313" key="12">
    <source>
        <dbReference type="Proteomes" id="UP000045175"/>
    </source>
</evidence>
<dbReference type="CDD" id="cd03230">
    <property type="entry name" value="ABC_DR_subfamily_A"/>
    <property type="match status" value="1"/>
</dbReference>
<dbReference type="SMART" id="SM00382">
    <property type="entry name" value="AAA"/>
    <property type="match status" value="1"/>
</dbReference>
<dbReference type="EMBL" id="CDMG01000009">
    <property type="protein sequence ID" value="CRF53041.1"/>
    <property type="molecule type" value="Genomic_DNA"/>
</dbReference>
<evidence type="ECO:0000256" key="3">
    <source>
        <dbReference type="ARBA" id="ARBA00022840"/>
    </source>
</evidence>
<dbReference type="InterPro" id="IPR003439">
    <property type="entry name" value="ABC_transporter-like_ATP-bd"/>
</dbReference>
<dbReference type="OrthoDB" id="9778870at2"/>
<dbReference type="RefSeq" id="WP_053940652.1">
    <property type="nucleotide sequence ID" value="NZ_BSWP01000022.1"/>
</dbReference>
<dbReference type="Proteomes" id="UP000041394">
    <property type="component" value="Unassembled WGS sequence"/>
</dbReference>
<protein>
    <submittedName>
        <fullName evidence="6 8">ABC transporter, ATP-binding protein</fullName>
    </submittedName>
</protein>
<reference evidence="10 11" key="2">
    <citation type="submission" date="2014-12" db="EMBL/GenBank/DDBJ databases">
        <authorList>
            <person name="Jaenicke S."/>
        </authorList>
    </citation>
    <scope>NUCLEOTIDE SEQUENCE [LARGE SCALE GENOMIC DNA]</scope>
</reference>
<keyword evidence="2" id="KW-0547">Nucleotide-binding</keyword>
<evidence type="ECO:0000313" key="11">
    <source>
        <dbReference type="Proteomes" id="UP000043437"/>
    </source>
</evidence>
<keyword evidence="3 6" id="KW-0067">ATP-binding</keyword>
<evidence type="ECO:0000313" key="7">
    <source>
        <dbReference type="EMBL" id="CRF44731.1"/>
    </source>
</evidence>
<dbReference type="SUPFAM" id="SSF52540">
    <property type="entry name" value="P-loop containing nucleoside triphosphate hydrolases"/>
    <property type="match status" value="1"/>
</dbReference>
<dbReference type="GO" id="GO:0016887">
    <property type="term" value="F:ATP hydrolysis activity"/>
    <property type="evidence" value="ECO:0007669"/>
    <property type="project" value="InterPro"/>
</dbReference>
<keyword evidence="9" id="KW-1185">Reference proteome</keyword>
<evidence type="ECO:0000256" key="1">
    <source>
        <dbReference type="ARBA" id="ARBA00022448"/>
    </source>
</evidence>
<dbReference type="GO" id="GO:0005524">
    <property type="term" value="F:ATP binding"/>
    <property type="evidence" value="ECO:0007669"/>
    <property type="project" value="UniProtKB-KW"/>
</dbReference>
<reference evidence="6" key="1">
    <citation type="submission" date="2014-12" db="EMBL/GenBank/DDBJ databases">
        <title>Whole genome sequences of four Staphylococcus schleiferi canine isolates.</title>
        <authorList>
            <person name="Misic A.M."/>
            <person name="Cain C."/>
            <person name="Morris D.O."/>
            <person name="Rankin S."/>
            <person name="Beiting D."/>
        </authorList>
    </citation>
    <scope>NUCLEOTIDE SEQUENCE</scope>
    <source>
        <strain evidence="5">ASB11</strain>
        <strain evidence="6">ASB13</strain>
        <strain evidence="8">ASB7</strain>
        <strain evidence="7">ASB9</strain>
    </source>
</reference>
<evidence type="ECO:0000313" key="8">
    <source>
        <dbReference type="EMBL" id="CRF53041.1"/>
    </source>
</evidence>
<dbReference type="InterPro" id="IPR003593">
    <property type="entry name" value="AAA+_ATPase"/>
</dbReference>
<dbReference type="STRING" id="1578720.HAL011_02970"/>
<feature type="domain" description="ABC transporter" evidence="4">
    <location>
        <begin position="2"/>
        <end position="224"/>
    </location>
</feature>
<dbReference type="Proteomes" id="UP000043437">
    <property type="component" value="Unassembled WGS sequence"/>
</dbReference>
<dbReference type="InterPro" id="IPR051782">
    <property type="entry name" value="ABC_Transporter_VariousFunc"/>
</dbReference>
<dbReference type="EMBL" id="CDMH01000006">
    <property type="protein sequence ID" value="CRF41960.1"/>
    <property type="molecule type" value="Genomic_DNA"/>
</dbReference>
<dbReference type="InterPro" id="IPR027417">
    <property type="entry name" value="P-loop_NTPase"/>
</dbReference>
<evidence type="ECO:0000313" key="5">
    <source>
        <dbReference type="EMBL" id="CRF40536.1"/>
    </source>
</evidence>
<gene>
    <name evidence="5" type="ORF">HAL011_02970</name>
    <name evidence="6" type="ORF">HAL013_01090</name>
    <name evidence="8" type="ORF">HAL07_15060</name>
    <name evidence="7" type="ORF">HAL09_13410</name>
</gene>
<dbReference type="EMBL" id="CDMN01000056">
    <property type="protein sequence ID" value="CRF44731.1"/>
    <property type="molecule type" value="Genomic_DNA"/>
</dbReference>
<evidence type="ECO:0000313" key="10">
    <source>
        <dbReference type="Proteomes" id="UP000041394"/>
    </source>
</evidence>
<sequence>MLVVENLSKAYGSKVVLQDLSFSLKTGEIVGLLGANGAGKSTLLKILAGLLREHSGAVSLHGLPIGLESKRITAYCPDRPIYPPSHTASNLLSLCADFFSDFDKERALQLIERFKISLEQPFKSFSKGQKERLQLILALSRKAQLFLFDEPLGGIDPLGRQEILELIACEREQESTMLIATHLVADIQDCLDKAIFMQNGHLIAFEDTATLKERYESVEKAYKDLLHV</sequence>
<evidence type="ECO:0000313" key="9">
    <source>
        <dbReference type="Proteomes" id="UP000038622"/>
    </source>
</evidence>
<keyword evidence="1" id="KW-0813">Transport</keyword>
<name>A0A0K2X481_9HELI</name>
<dbReference type="PANTHER" id="PTHR42939:SF1">
    <property type="entry name" value="ABC TRANSPORTER ATP-BINDING PROTEIN ALBC-RELATED"/>
    <property type="match status" value="1"/>
</dbReference>
<dbReference type="Proteomes" id="UP000045175">
    <property type="component" value="Unassembled WGS sequence"/>
</dbReference>
<proteinExistence type="predicted"/>
<dbReference type="PANTHER" id="PTHR42939">
    <property type="entry name" value="ABC TRANSPORTER ATP-BINDING PROTEIN ALBC-RELATED"/>
    <property type="match status" value="1"/>
</dbReference>
<evidence type="ECO:0000256" key="2">
    <source>
        <dbReference type="ARBA" id="ARBA00022741"/>
    </source>
</evidence>
<dbReference type="Gene3D" id="3.40.50.300">
    <property type="entry name" value="P-loop containing nucleotide triphosphate hydrolases"/>
    <property type="match status" value="1"/>
</dbReference>
<dbReference type="PROSITE" id="PS50893">
    <property type="entry name" value="ABC_TRANSPORTER_2"/>
    <property type="match status" value="1"/>
</dbReference>
<organism evidence="6 12">
    <name type="scientific">Helicobacter ailurogastricus</name>
    <dbReference type="NCBI Taxonomy" id="1578720"/>
    <lineage>
        <taxon>Bacteria</taxon>
        <taxon>Pseudomonadati</taxon>
        <taxon>Campylobacterota</taxon>
        <taxon>Epsilonproteobacteria</taxon>
        <taxon>Campylobacterales</taxon>
        <taxon>Helicobacteraceae</taxon>
        <taxon>Helicobacter</taxon>
    </lineage>
</organism>
<evidence type="ECO:0000313" key="6">
    <source>
        <dbReference type="EMBL" id="CRF41960.1"/>
    </source>
</evidence>
<dbReference type="EMBL" id="CDML01000009">
    <property type="protein sequence ID" value="CRF40536.1"/>
    <property type="molecule type" value="Genomic_DNA"/>
</dbReference>
<dbReference type="AlphaFoldDB" id="A0A0K2X481"/>
<evidence type="ECO:0000259" key="4">
    <source>
        <dbReference type="PROSITE" id="PS50893"/>
    </source>
</evidence>